<evidence type="ECO:0000256" key="11">
    <source>
        <dbReference type="ARBA" id="ARBA00023157"/>
    </source>
</evidence>
<feature type="disulfide bond" evidence="14">
    <location>
        <begin position="52"/>
        <end position="59"/>
    </location>
</feature>
<dbReference type="EMBL" id="JAGPXD010000003">
    <property type="protein sequence ID" value="KAH7361896.1"/>
    <property type="molecule type" value="Genomic_DNA"/>
</dbReference>
<feature type="compositionally biased region" description="Basic and acidic residues" evidence="15">
    <location>
        <begin position="408"/>
        <end position="425"/>
    </location>
</feature>
<evidence type="ECO:0000256" key="3">
    <source>
        <dbReference type="ARBA" id="ARBA00004613"/>
    </source>
</evidence>
<evidence type="ECO:0000256" key="9">
    <source>
        <dbReference type="ARBA" id="ARBA00022989"/>
    </source>
</evidence>
<evidence type="ECO:0000256" key="13">
    <source>
        <dbReference type="ARBA" id="ARBA00038359"/>
    </source>
</evidence>
<dbReference type="GO" id="GO:0046872">
    <property type="term" value="F:metal ion binding"/>
    <property type="evidence" value="ECO:0007669"/>
    <property type="project" value="UniProtKB-UniRule"/>
</dbReference>
<feature type="transmembrane region" description="Helical" evidence="16">
    <location>
        <begin position="268"/>
        <end position="288"/>
    </location>
</feature>
<keyword evidence="6" id="KW-0336">GPI-anchor</keyword>
<keyword evidence="6" id="KW-0325">Glycoprotein</keyword>
<dbReference type="SMART" id="SM00747">
    <property type="entry name" value="CFEM"/>
    <property type="match status" value="1"/>
</dbReference>
<keyword evidence="11 14" id="KW-1015">Disulfide bond</keyword>
<keyword evidence="20" id="KW-1185">Reference proteome</keyword>
<keyword evidence="9 16" id="KW-1133">Transmembrane helix</keyword>
<feature type="region of interest" description="Disordered" evidence="15">
    <location>
        <begin position="452"/>
        <end position="475"/>
    </location>
</feature>
<dbReference type="GO" id="GO:0005576">
    <property type="term" value="C:extracellular region"/>
    <property type="evidence" value="ECO:0007669"/>
    <property type="project" value="UniProtKB-SubCell"/>
</dbReference>
<keyword evidence="14" id="KW-0349">Heme</keyword>
<feature type="domain" description="CFEM" evidence="18">
    <location>
        <begin position="10"/>
        <end position="121"/>
    </location>
</feature>
<evidence type="ECO:0000256" key="5">
    <source>
        <dbReference type="ARBA" id="ARBA00022525"/>
    </source>
</evidence>
<keyword evidence="8 17" id="KW-0732">Signal</keyword>
<evidence type="ECO:0000313" key="20">
    <source>
        <dbReference type="Proteomes" id="UP000813385"/>
    </source>
</evidence>
<evidence type="ECO:0000256" key="6">
    <source>
        <dbReference type="ARBA" id="ARBA00022622"/>
    </source>
</evidence>
<keyword evidence="7 16" id="KW-0812">Transmembrane</keyword>
<feature type="compositionally biased region" description="Basic and acidic residues" evidence="15">
    <location>
        <begin position="464"/>
        <end position="475"/>
    </location>
</feature>
<feature type="disulfide bond" evidence="14">
    <location>
        <begin position="38"/>
        <end position="78"/>
    </location>
</feature>
<evidence type="ECO:0000256" key="2">
    <source>
        <dbReference type="ARBA" id="ARBA00004589"/>
    </source>
</evidence>
<keyword evidence="14" id="KW-0408">Iron</keyword>
<comment type="similarity">
    <text evidence="4">Belongs to the RBT5 family.</text>
</comment>
<dbReference type="AlphaFoldDB" id="A0A8K0TKH3"/>
<dbReference type="OrthoDB" id="2496787at2759"/>
<sequence length="475" mass="52178">MRTEALWAVGLLASTWLRLGAAQETGAIAIPMDDIPTCAHSCMIRAVEDSSCASSDKTCICSTVSIENEATPCIRSACSFRDALAAKNATTSSCDQPIRDRSGLYNRISITLGCITAVLVALRFFFRVRFAPSPLGLDDHFLHLAFITALPSTVMNTHGLAAHGLGRDIWTIDFPTLITFAKFFYIMQIMYFLHLPLLKIAMLLFFLRIFPEEKCKRVLWATMAVNILGGTAFLAGAVLQCVPVKYSWEKWEEPAYEGSCVNVNAMGWAHAAFNILLDIWMLVVPLTQIRRLRMHWKKKLGVIMMFGVGTFITVVSILRLQSLLHYANSDNPTYDQWAVANWSTIEINVGIMCACMPALRGLLVRVFPYVFGSGASRGRTDEYGAYGGSLPLSSHNLRMNTVVTSRGKGGDDPAAGKDAASKTADDADTSDGAQSLKGIKYSRSFTVEYEQENDESSLVIMRPDGSKAKGKDSVV</sequence>
<evidence type="ECO:0000256" key="12">
    <source>
        <dbReference type="ARBA" id="ARBA00023288"/>
    </source>
</evidence>
<organism evidence="19 20">
    <name type="scientific">Plectosphaerella cucumerina</name>
    <dbReference type="NCBI Taxonomy" id="40658"/>
    <lineage>
        <taxon>Eukaryota</taxon>
        <taxon>Fungi</taxon>
        <taxon>Dikarya</taxon>
        <taxon>Ascomycota</taxon>
        <taxon>Pezizomycotina</taxon>
        <taxon>Sordariomycetes</taxon>
        <taxon>Hypocreomycetidae</taxon>
        <taxon>Glomerellales</taxon>
        <taxon>Plectosphaerellaceae</taxon>
        <taxon>Plectosphaerella</taxon>
    </lineage>
</organism>
<evidence type="ECO:0000256" key="4">
    <source>
        <dbReference type="ARBA" id="ARBA00010031"/>
    </source>
</evidence>
<gene>
    <name evidence="19" type="ORF">B0T11DRAFT_328032</name>
</gene>
<evidence type="ECO:0000259" key="18">
    <source>
        <dbReference type="PROSITE" id="PS52012"/>
    </source>
</evidence>
<proteinExistence type="inferred from homology"/>
<dbReference type="Pfam" id="PF20684">
    <property type="entry name" value="Fung_rhodopsin"/>
    <property type="match status" value="1"/>
</dbReference>
<feature type="disulfide bond" evidence="14">
    <location>
        <begin position="42"/>
        <end position="73"/>
    </location>
</feature>
<name>A0A8K0TKH3_9PEZI</name>
<evidence type="ECO:0000313" key="19">
    <source>
        <dbReference type="EMBL" id="KAH7361896.1"/>
    </source>
</evidence>
<comment type="similarity">
    <text evidence="13">Belongs to the SAT4 family.</text>
</comment>
<evidence type="ECO:0000256" key="8">
    <source>
        <dbReference type="ARBA" id="ARBA00022729"/>
    </source>
</evidence>
<dbReference type="PROSITE" id="PS52012">
    <property type="entry name" value="CFEM"/>
    <property type="match status" value="1"/>
</dbReference>
<dbReference type="PANTHER" id="PTHR33048">
    <property type="entry name" value="PTH11-LIKE INTEGRAL MEMBRANE PROTEIN (AFU_ORTHOLOGUE AFUA_5G11245)"/>
    <property type="match status" value="1"/>
</dbReference>
<dbReference type="InterPro" id="IPR008427">
    <property type="entry name" value="Extracellular_membr_CFEM_dom"/>
</dbReference>
<evidence type="ECO:0000256" key="17">
    <source>
        <dbReference type="SAM" id="SignalP"/>
    </source>
</evidence>
<evidence type="ECO:0000256" key="16">
    <source>
        <dbReference type="SAM" id="Phobius"/>
    </source>
</evidence>
<reference evidence="19" key="1">
    <citation type="journal article" date="2021" name="Nat. Commun.">
        <title>Genetic determinants of endophytism in the Arabidopsis root mycobiome.</title>
        <authorList>
            <person name="Mesny F."/>
            <person name="Miyauchi S."/>
            <person name="Thiergart T."/>
            <person name="Pickel B."/>
            <person name="Atanasova L."/>
            <person name="Karlsson M."/>
            <person name="Huettel B."/>
            <person name="Barry K.W."/>
            <person name="Haridas S."/>
            <person name="Chen C."/>
            <person name="Bauer D."/>
            <person name="Andreopoulos W."/>
            <person name="Pangilinan J."/>
            <person name="LaButti K."/>
            <person name="Riley R."/>
            <person name="Lipzen A."/>
            <person name="Clum A."/>
            <person name="Drula E."/>
            <person name="Henrissat B."/>
            <person name="Kohler A."/>
            <person name="Grigoriev I.V."/>
            <person name="Martin F.M."/>
            <person name="Hacquard S."/>
        </authorList>
    </citation>
    <scope>NUCLEOTIDE SEQUENCE</scope>
    <source>
        <strain evidence="19">MPI-CAGE-AT-0016</strain>
    </source>
</reference>
<evidence type="ECO:0000256" key="10">
    <source>
        <dbReference type="ARBA" id="ARBA00023136"/>
    </source>
</evidence>
<evidence type="ECO:0000256" key="1">
    <source>
        <dbReference type="ARBA" id="ARBA00004141"/>
    </source>
</evidence>
<evidence type="ECO:0000256" key="7">
    <source>
        <dbReference type="ARBA" id="ARBA00022692"/>
    </source>
</evidence>
<comment type="subcellular location">
    <subcellularLocation>
        <location evidence="2">Membrane</location>
        <topology evidence="2">Lipid-anchor</topology>
        <topology evidence="2">GPI-anchor</topology>
    </subcellularLocation>
    <subcellularLocation>
        <location evidence="1">Membrane</location>
        <topology evidence="1">Multi-pass membrane protein</topology>
    </subcellularLocation>
    <subcellularLocation>
        <location evidence="3">Secreted</location>
    </subcellularLocation>
</comment>
<feature type="region of interest" description="Disordered" evidence="15">
    <location>
        <begin position="403"/>
        <end position="435"/>
    </location>
</feature>
<accession>A0A8K0TKH3</accession>
<feature type="transmembrane region" description="Helical" evidence="16">
    <location>
        <begin position="300"/>
        <end position="320"/>
    </location>
</feature>
<evidence type="ECO:0000256" key="15">
    <source>
        <dbReference type="SAM" id="MobiDB-lite"/>
    </source>
</evidence>
<evidence type="ECO:0000256" key="14">
    <source>
        <dbReference type="PROSITE-ProRule" id="PRU01356"/>
    </source>
</evidence>
<dbReference type="Proteomes" id="UP000813385">
    <property type="component" value="Unassembled WGS sequence"/>
</dbReference>
<dbReference type="PANTHER" id="PTHR33048:SF143">
    <property type="entry name" value="EXTRACELLULAR MEMBRANE PROTEIN CFEM DOMAIN-CONTAINING PROTEIN-RELATED"/>
    <property type="match status" value="1"/>
</dbReference>
<protein>
    <recommendedName>
        <fullName evidence="18">CFEM domain-containing protein</fullName>
    </recommendedName>
</protein>
<feature type="transmembrane region" description="Helical" evidence="16">
    <location>
        <begin position="218"/>
        <end position="239"/>
    </location>
</feature>
<feature type="transmembrane region" description="Helical" evidence="16">
    <location>
        <begin position="104"/>
        <end position="126"/>
    </location>
</feature>
<dbReference type="Pfam" id="PF05730">
    <property type="entry name" value="CFEM"/>
    <property type="match status" value="1"/>
</dbReference>
<keyword evidence="14" id="KW-0479">Metal-binding</keyword>
<feature type="disulfide bond" evidence="14">
    <location>
        <begin position="61"/>
        <end position="94"/>
    </location>
</feature>
<comment type="caution">
    <text evidence="19">The sequence shown here is derived from an EMBL/GenBank/DDBJ whole genome shotgun (WGS) entry which is preliminary data.</text>
</comment>
<dbReference type="InterPro" id="IPR049326">
    <property type="entry name" value="Rhodopsin_dom_fungi"/>
</dbReference>
<dbReference type="GO" id="GO:0098552">
    <property type="term" value="C:side of membrane"/>
    <property type="evidence" value="ECO:0007669"/>
    <property type="project" value="UniProtKB-KW"/>
</dbReference>
<feature type="chain" id="PRO_5035469425" description="CFEM domain-containing protein" evidence="17">
    <location>
        <begin position="23"/>
        <end position="475"/>
    </location>
</feature>
<dbReference type="InterPro" id="IPR052337">
    <property type="entry name" value="SAT4-like"/>
</dbReference>
<keyword evidence="10 16" id="KW-0472">Membrane</keyword>
<feature type="binding site" description="axial binding residue" evidence="14">
    <location>
        <position position="56"/>
    </location>
    <ligand>
        <name>heme</name>
        <dbReference type="ChEBI" id="CHEBI:30413"/>
    </ligand>
    <ligandPart>
        <name>Fe</name>
        <dbReference type="ChEBI" id="CHEBI:18248"/>
    </ligandPart>
</feature>
<feature type="transmembrane region" description="Helical" evidence="16">
    <location>
        <begin position="340"/>
        <end position="359"/>
    </location>
</feature>
<feature type="signal peptide" evidence="17">
    <location>
        <begin position="1"/>
        <end position="22"/>
    </location>
</feature>
<keyword evidence="5" id="KW-0964">Secreted</keyword>
<keyword evidence="12" id="KW-0449">Lipoprotein</keyword>
<feature type="transmembrane region" description="Helical" evidence="16">
    <location>
        <begin position="183"/>
        <end position="206"/>
    </location>
</feature>